<sequence>MTAALDELEALDAALSSLAVKSLSDGEKSDTFKRVEIKVKVGKGGDGSGGVGVAERGQRASGDAKTNNHPKLSENSGAALIASSLKSVLHTTNEEAILSIADFILLCIPQNKVD</sequence>
<feature type="compositionally biased region" description="Polar residues" evidence="1">
    <location>
        <begin position="64"/>
        <end position="73"/>
    </location>
</feature>
<name>A0A5N6M8T8_9ASTR</name>
<gene>
    <name evidence="2" type="ORF">E3N88_32355</name>
</gene>
<feature type="region of interest" description="Disordered" evidence="1">
    <location>
        <begin position="42"/>
        <end position="73"/>
    </location>
</feature>
<reference evidence="2 3" key="1">
    <citation type="submission" date="2019-05" db="EMBL/GenBank/DDBJ databases">
        <title>Mikania micrantha, genome provides insights into the molecular mechanism of rapid growth.</title>
        <authorList>
            <person name="Liu B."/>
        </authorList>
    </citation>
    <scope>NUCLEOTIDE SEQUENCE [LARGE SCALE GENOMIC DNA]</scope>
    <source>
        <strain evidence="2">NLD-2019</strain>
        <tissue evidence="2">Leaf</tissue>
    </source>
</reference>
<protein>
    <submittedName>
        <fullName evidence="2">Uncharacterized protein</fullName>
    </submittedName>
</protein>
<evidence type="ECO:0000313" key="2">
    <source>
        <dbReference type="EMBL" id="KAD3336836.1"/>
    </source>
</evidence>
<dbReference type="Proteomes" id="UP000326396">
    <property type="component" value="Linkage Group LG6"/>
</dbReference>
<accession>A0A5N6M8T8</accession>
<feature type="compositionally biased region" description="Gly residues" evidence="1">
    <location>
        <begin position="42"/>
        <end position="52"/>
    </location>
</feature>
<proteinExistence type="predicted"/>
<dbReference type="EMBL" id="SZYD01000016">
    <property type="protein sequence ID" value="KAD3336836.1"/>
    <property type="molecule type" value="Genomic_DNA"/>
</dbReference>
<comment type="caution">
    <text evidence="2">The sequence shown here is derived from an EMBL/GenBank/DDBJ whole genome shotgun (WGS) entry which is preliminary data.</text>
</comment>
<organism evidence="2 3">
    <name type="scientific">Mikania micrantha</name>
    <name type="common">bitter vine</name>
    <dbReference type="NCBI Taxonomy" id="192012"/>
    <lineage>
        <taxon>Eukaryota</taxon>
        <taxon>Viridiplantae</taxon>
        <taxon>Streptophyta</taxon>
        <taxon>Embryophyta</taxon>
        <taxon>Tracheophyta</taxon>
        <taxon>Spermatophyta</taxon>
        <taxon>Magnoliopsida</taxon>
        <taxon>eudicotyledons</taxon>
        <taxon>Gunneridae</taxon>
        <taxon>Pentapetalae</taxon>
        <taxon>asterids</taxon>
        <taxon>campanulids</taxon>
        <taxon>Asterales</taxon>
        <taxon>Asteraceae</taxon>
        <taxon>Asteroideae</taxon>
        <taxon>Heliantheae alliance</taxon>
        <taxon>Eupatorieae</taxon>
        <taxon>Mikania</taxon>
    </lineage>
</organism>
<evidence type="ECO:0000313" key="3">
    <source>
        <dbReference type="Proteomes" id="UP000326396"/>
    </source>
</evidence>
<dbReference type="AlphaFoldDB" id="A0A5N6M8T8"/>
<evidence type="ECO:0000256" key="1">
    <source>
        <dbReference type="SAM" id="MobiDB-lite"/>
    </source>
</evidence>
<keyword evidence="3" id="KW-1185">Reference proteome</keyword>